<gene>
    <name evidence="10" type="primary">rpe</name>
    <name evidence="15" type="ORF">SAMN02745220_01372</name>
</gene>
<dbReference type="PIRSF" id="PIRSF001461">
    <property type="entry name" value="RPE"/>
    <property type="match status" value="1"/>
</dbReference>
<dbReference type="GO" id="GO:0006098">
    <property type="term" value="P:pentose-phosphate shunt"/>
    <property type="evidence" value="ECO:0007669"/>
    <property type="project" value="UniProtKB-UniRule"/>
</dbReference>
<feature type="active site" description="Proton acceptor" evidence="10 12">
    <location>
        <position position="36"/>
    </location>
</feature>
<proteinExistence type="inferred from homology"/>
<comment type="function">
    <text evidence="10">Catalyzes the reversible epimerization of D-ribulose 5-phosphate to D-xylulose 5-phosphate.</text>
</comment>
<evidence type="ECO:0000256" key="14">
    <source>
        <dbReference type="PIRSR" id="PIRSR001461-3"/>
    </source>
</evidence>
<dbReference type="GO" id="GO:0005737">
    <property type="term" value="C:cytoplasm"/>
    <property type="evidence" value="ECO:0007669"/>
    <property type="project" value="UniProtKB-ARBA"/>
</dbReference>
<dbReference type="Pfam" id="PF00834">
    <property type="entry name" value="Ribul_P_3_epim"/>
    <property type="match status" value="1"/>
</dbReference>
<keyword evidence="13" id="KW-0464">Manganese</keyword>
<reference evidence="15 16" key="1">
    <citation type="submission" date="2016-12" db="EMBL/GenBank/DDBJ databases">
        <authorList>
            <person name="Song W.-J."/>
            <person name="Kurnit D.M."/>
        </authorList>
    </citation>
    <scope>NUCLEOTIDE SEQUENCE [LARGE SCALE GENOMIC DNA]</scope>
    <source>
        <strain evidence="15 16">DSM 18488</strain>
    </source>
</reference>
<feature type="binding site" evidence="14">
    <location>
        <position position="178"/>
    </location>
    <ligand>
        <name>substrate</name>
    </ligand>
</feature>
<dbReference type="Proteomes" id="UP000184603">
    <property type="component" value="Unassembled WGS sequence"/>
</dbReference>
<dbReference type="InterPro" id="IPR000056">
    <property type="entry name" value="Ribul_P_3_epim-like"/>
</dbReference>
<feature type="binding site" evidence="10 13">
    <location>
        <position position="34"/>
    </location>
    <ligand>
        <name>a divalent metal cation</name>
        <dbReference type="ChEBI" id="CHEBI:60240"/>
    </ligand>
</feature>
<feature type="binding site" evidence="10 14">
    <location>
        <position position="9"/>
    </location>
    <ligand>
        <name>substrate</name>
    </ligand>
</feature>
<comment type="cofactor">
    <cofactor evidence="3">
        <name>Co(2+)</name>
        <dbReference type="ChEBI" id="CHEBI:48828"/>
    </cofactor>
</comment>
<dbReference type="EMBL" id="FRFE01000005">
    <property type="protein sequence ID" value="SHO46221.1"/>
    <property type="molecule type" value="Genomic_DNA"/>
</dbReference>
<dbReference type="STRING" id="1121416.SAMN02745220_01372"/>
<comment type="catalytic activity">
    <reaction evidence="1 10 11">
        <text>D-ribulose 5-phosphate = D-xylulose 5-phosphate</text>
        <dbReference type="Rhea" id="RHEA:13677"/>
        <dbReference type="ChEBI" id="CHEBI:57737"/>
        <dbReference type="ChEBI" id="CHEBI:58121"/>
        <dbReference type="EC" id="5.1.3.1"/>
    </reaction>
</comment>
<evidence type="ECO:0000256" key="8">
    <source>
        <dbReference type="ARBA" id="ARBA00022723"/>
    </source>
</evidence>
<feature type="binding site" evidence="10 14">
    <location>
        <begin position="143"/>
        <end position="146"/>
    </location>
    <ligand>
        <name>substrate</name>
    </ligand>
</feature>
<dbReference type="InterPro" id="IPR011060">
    <property type="entry name" value="RibuloseP-bd_barrel"/>
</dbReference>
<dbReference type="EC" id="5.1.3.1" evidence="7 10"/>
<feature type="binding site" evidence="10">
    <location>
        <begin position="176"/>
        <end position="178"/>
    </location>
    <ligand>
        <name>substrate</name>
    </ligand>
</feature>
<accession>A0A1M7Y2N7</accession>
<evidence type="ECO:0000313" key="15">
    <source>
        <dbReference type="EMBL" id="SHO46221.1"/>
    </source>
</evidence>
<feature type="binding site" evidence="10 14">
    <location>
        <position position="67"/>
    </location>
    <ligand>
        <name>substrate</name>
    </ligand>
</feature>
<dbReference type="NCBIfam" id="NF004076">
    <property type="entry name" value="PRK05581.1-4"/>
    <property type="match status" value="1"/>
</dbReference>
<evidence type="ECO:0000256" key="9">
    <source>
        <dbReference type="ARBA" id="ARBA00023235"/>
    </source>
</evidence>
<evidence type="ECO:0000256" key="3">
    <source>
        <dbReference type="ARBA" id="ARBA00001941"/>
    </source>
</evidence>
<dbReference type="GO" id="GO:0019323">
    <property type="term" value="P:pentose catabolic process"/>
    <property type="evidence" value="ECO:0007669"/>
    <property type="project" value="UniProtKB-UniRule"/>
</dbReference>
<dbReference type="OrthoDB" id="1645589at2"/>
<comment type="cofactor">
    <cofactor evidence="5">
        <name>Fe(2+)</name>
        <dbReference type="ChEBI" id="CHEBI:29033"/>
    </cofactor>
</comment>
<dbReference type="NCBIfam" id="TIGR01163">
    <property type="entry name" value="rpe"/>
    <property type="match status" value="1"/>
</dbReference>
<organism evidence="15 16">
    <name type="scientific">Desulfopila aestuarii DSM 18488</name>
    <dbReference type="NCBI Taxonomy" id="1121416"/>
    <lineage>
        <taxon>Bacteria</taxon>
        <taxon>Pseudomonadati</taxon>
        <taxon>Thermodesulfobacteriota</taxon>
        <taxon>Desulfobulbia</taxon>
        <taxon>Desulfobulbales</taxon>
        <taxon>Desulfocapsaceae</taxon>
        <taxon>Desulfopila</taxon>
    </lineage>
</organism>
<comment type="cofactor">
    <cofactor evidence="4">
        <name>Zn(2+)</name>
        <dbReference type="ChEBI" id="CHEBI:29105"/>
    </cofactor>
</comment>
<dbReference type="FunFam" id="3.20.20.70:FF:000004">
    <property type="entry name" value="Ribulose-phosphate 3-epimerase"/>
    <property type="match status" value="1"/>
</dbReference>
<dbReference type="RefSeq" id="WP_073612715.1">
    <property type="nucleotide sequence ID" value="NZ_FRFE01000005.1"/>
</dbReference>
<feature type="binding site" evidence="10 14">
    <location>
        <begin position="198"/>
        <end position="199"/>
    </location>
    <ligand>
        <name>substrate</name>
    </ligand>
</feature>
<dbReference type="PANTHER" id="PTHR11749">
    <property type="entry name" value="RIBULOSE-5-PHOSPHATE-3-EPIMERASE"/>
    <property type="match status" value="1"/>
</dbReference>
<feature type="active site" description="Proton donor" evidence="10 12">
    <location>
        <position position="176"/>
    </location>
</feature>
<name>A0A1M7Y2N7_9BACT</name>
<keyword evidence="16" id="KW-1185">Reference proteome</keyword>
<dbReference type="SUPFAM" id="SSF51366">
    <property type="entry name" value="Ribulose-phoshate binding barrel"/>
    <property type="match status" value="1"/>
</dbReference>
<evidence type="ECO:0000256" key="11">
    <source>
        <dbReference type="PIRNR" id="PIRNR001461"/>
    </source>
</evidence>
<dbReference type="GO" id="GO:0004750">
    <property type="term" value="F:D-ribulose-phosphate 3-epimerase activity"/>
    <property type="evidence" value="ECO:0007669"/>
    <property type="project" value="UniProtKB-UniRule"/>
</dbReference>
<dbReference type="PROSITE" id="PS01086">
    <property type="entry name" value="RIBUL_P_3_EPIMER_2"/>
    <property type="match status" value="1"/>
</dbReference>
<keyword evidence="13" id="KW-0862">Zinc</keyword>
<keyword evidence="10 11" id="KW-0119">Carbohydrate metabolism</keyword>
<keyword evidence="8 10" id="KW-0479">Metal-binding</keyword>
<sequence length="226" mass="24068">MQQIQIAPSILSADFSRLGAEIQAVDEAGAEVIHIDVMDGHFVPNITIGPLVVDAARKVTKKVLDVHLMISDPGSYVDAFADAGADWITVHVEACTHLHRVIGQIKQRGLKAGAVLNPSTSLATLDYILEDLDLVMLMSVNPGFGGQSFIPSTLEKISQLRKRIDELGLSIGIEVDGGVSKKTIEEVAKAGANIFVAGSAVYNTEDYGATIHELRRLAEQGAAARG</sequence>
<feature type="binding site" evidence="10 13">
    <location>
        <position position="36"/>
    </location>
    <ligand>
        <name>a divalent metal cation</name>
        <dbReference type="ChEBI" id="CHEBI:60240"/>
    </ligand>
</feature>
<comment type="pathway">
    <text evidence="10">Carbohydrate degradation.</text>
</comment>
<dbReference type="AlphaFoldDB" id="A0A1M7Y2N7"/>
<keyword evidence="13" id="KW-0170">Cobalt</keyword>
<dbReference type="InterPro" id="IPR013785">
    <property type="entry name" value="Aldolase_TIM"/>
</dbReference>
<evidence type="ECO:0000256" key="10">
    <source>
        <dbReference type="HAMAP-Rule" id="MF_02227"/>
    </source>
</evidence>
<comment type="cofactor">
    <cofactor evidence="10 13">
        <name>a divalent metal cation</name>
        <dbReference type="ChEBI" id="CHEBI:60240"/>
    </cofactor>
    <text evidence="10 13">Binds 1 divalent metal cation per subunit.</text>
</comment>
<evidence type="ECO:0000313" key="16">
    <source>
        <dbReference type="Proteomes" id="UP000184603"/>
    </source>
</evidence>
<dbReference type="InterPro" id="IPR026019">
    <property type="entry name" value="Ribul_P_3_epim"/>
</dbReference>
<dbReference type="HAMAP" id="MF_02227">
    <property type="entry name" value="RPE"/>
    <property type="match status" value="1"/>
</dbReference>
<feature type="binding site" evidence="10 13">
    <location>
        <position position="67"/>
    </location>
    <ligand>
        <name>a divalent metal cation</name>
        <dbReference type="ChEBI" id="CHEBI:60240"/>
    </ligand>
</feature>
<evidence type="ECO:0000256" key="1">
    <source>
        <dbReference type="ARBA" id="ARBA00001782"/>
    </source>
</evidence>
<evidence type="ECO:0000256" key="6">
    <source>
        <dbReference type="ARBA" id="ARBA00009541"/>
    </source>
</evidence>
<evidence type="ECO:0000256" key="13">
    <source>
        <dbReference type="PIRSR" id="PIRSR001461-2"/>
    </source>
</evidence>
<evidence type="ECO:0000256" key="2">
    <source>
        <dbReference type="ARBA" id="ARBA00001936"/>
    </source>
</evidence>
<dbReference type="PROSITE" id="PS01085">
    <property type="entry name" value="RIBUL_P_3_EPIMER_1"/>
    <property type="match status" value="1"/>
</dbReference>
<evidence type="ECO:0000256" key="7">
    <source>
        <dbReference type="ARBA" id="ARBA00013188"/>
    </source>
</evidence>
<feature type="binding site" evidence="10 13">
    <location>
        <position position="176"/>
    </location>
    <ligand>
        <name>a divalent metal cation</name>
        <dbReference type="ChEBI" id="CHEBI:60240"/>
    </ligand>
</feature>
<evidence type="ECO:0000256" key="12">
    <source>
        <dbReference type="PIRSR" id="PIRSR001461-1"/>
    </source>
</evidence>
<comment type="cofactor">
    <cofactor evidence="2">
        <name>Mn(2+)</name>
        <dbReference type="ChEBI" id="CHEBI:29035"/>
    </cofactor>
</comment>
<dbReference type="GO" id="GO:0046872">
    <property type="term" value="F:metal ion binding"/>
    <property type="evidence" value="ECO:0007669"/>
    <property type="project" value="UniProtKB-UniRule"/>
</dbReference>
<keyword evidence="9 10" id="KW-0413">Isomerase</keyword>
<protein>
    <recommendedName>
        <fullName evidence="7 10">Ribulose-phosphate 3-epimerase</fullName>
        <ecNumber evidence="7 10">5.1.3.1</ecNumber>
    </recommendedName>
</protein>
<comment type="similarity">
    <text evidence="6 10 11">Belongs to the ribulose-phosphate 3-epimerase family.</text>
</comment>
<dbReference type="CDD" id="cd00429">
    <property type="entry name" value="RPE"/>
    <property type="match status" value="1"/>
</dbReference>
<dbReference type="Gene3D" id="3.20.20.70">
    <property type="entry name" value="Aldolase class I"/>
    <property type="match status" value="1"/>
</dbReference>
<evidence type="ECO:0000256" key="4">
    <source>
        <dbReference type="ARBA" id="ARBA00001947"/>
    </source>
</evidence>
<evidence type="ECO:0000256" key="5">
    <source>
        <dbReference type="ARBA" id="ARBA00001954"/>
    </source>
</evidence>